<reference evidence="2 3" key="1">
    <citation type="submission" date="2016-10" db="EMBL/GenBank/DDBJ databases">
        <authorList>
            <person name="de Groot N.N."/>
        </authorList>
    </citation>
    <scope>NUCLEOTIDE SEQUENCE [LARGE SCALE GENOMIC DNA]</scope>
    <source>
        <strain evidence="2 3">CGMCC 1.12333</strain>
    </source>
</reference>
<organism evidence="2 3">
    <name type="scientific">Pustulibacterium marinum</name>
    <dbReference type="NCBI Taxonomy" id="1224947"/>
    <lineage>
        <taxon>Bacteria</taxon>
        <taxon>Pseudomonadati</taxon>
        <taxon>Bacteroidota</taxon>
        <taxon>Flavobacteriia</taxon>
        <taxon>Flavobacteriales</taxon>
        <taxon>Flavobacteriaceae</taxon>
        <taxon>Pustulibacterium</taxon>
    </lineage>
</organism>
<dbReference type="PANTHER" id="PTHR39175:SF1">
    <property type="entry name" value="FAMILY PROTEIN, PUTATIVE (AFU_ORTHOLOGUE AFUA_3G15060)-RELATED"/>
    <property type="match status" value="1"/>
</dbReference>
<dbReference type="Pfam" id="PF00903">
    <property type="entry name" value="Glyoxalase"/>
    <property type="match status" value="1"/>
</dbReference>
<dbReference type="SUPFAM" id="SSF54593">
    <property type="entry name" value="Glyoxalase/Bleomycin resistance protein/Dihydroxybiphenyl dioxygenase"/>
    <property type="match status" value="1"/>
</dbReference>
<dbReference type="RefSeq" id="WP_093025426.1">
    <property type="nucleotide sequence ID" value="NZ_FPBK01000009.1"/>
</dbReference>
<feature type="domain" description="VOC" evidence="1">
    <location>
        <begin position="7"/>
        <end position="118"/>
    </location>
</feature>
<dbReference type="EMBL" id="FPBK01000009">
    <property type="protein sequence ID" value="SFU59930.1"/>
    <property type="molecule type" value="Genomic_DNA"/>
</dbReference>
<evidence type="ECO:0000259" key="1">
    <source>
        <dbReference type="PROSITE" id="PS51819"/>
    </source>
</evidence>
<dbReference type="Proteomes" id="UP000199138">
    <property type="component" value="Unassembled WGS sequence"/>
</dbReference>
<dbReference type="PANTHER" id="PTHR39175">
    <property type="entry name" value="FAMILY PROTEIN, PUTATIVE (AFU_ORTHOLOGUE AFUA_3G15060)-RELATED"/>
    <property type="match status" value="1"/>
</dbReference>
<gene>
    <name evidence="2" type="ORF">SAMN05216480_10956</name>
</gene>
<dbReference type="InterPro" id="IPR004360">
    <property type="entry name" value="Glyas_Fos-R_dOase_dom"/>
</dbReference>
<keyword evidence="3" id="KW-1185">Reference proteome</keyword>
<name>A0A1I7HGS8_9FLAO</name>
<dbReference type="GO" id="GO:0051213">
    <property type="term" value="F:dioxygenase activity"/>
    <property type="evidence" value="ECO:0007669"/>
    <property type="project" value="UniProtKB-KW"/>
</dbReference>
<dbReference type="InterPro" id="IPR029068">
    <property type="entry name" value="Glyas_Bleomycin-R_OHBP_Dase"/>
</dbReference>
<accession>A0A1I7HGS8</accession>
<dbReference type="InterPro" id="IPR037523">
    <property type="entry name" value="VOC_core"/>
</dbReference>
<dbReference type="PROSITE" id="PS51819">
    <property type="entry name" value="VOC"/>
    <property type="match status" value="1"/>
</dbReference>
<evidence type="ECO:0000313" key="2">
    <source>
        <dbReference type="EMBL" id="SFU59930.1"/>
    </source>
</evidence>
<dbReference type="Gene3D" id="3.10.180.10">
    <property type="entry name" value="2,3-Dihydroxybiphenyl 1,2-Dioxygenase, domain 1"/>
    <property type="match status" value="1"/>
</dbReference>
<sequence length="121" mass="14118">MNHLLKNIDHILITIPHGAKEAARQFYAEVLQLKEISGNHPRGAIWFEMGDIQLHLREEDGHQSHSDRHPAFTVSNLMQAKQFLEEKQVAISFSSEIEGRERCFFRDPFGNRFELIEHIKL</sequence>
<protein>
    <submittedName>
        <fullName evidence="2">Glyoxalase/Bleomycin resistance protein/Dioxygenase superfamily protein</fullName>
    </submittedName>
</protein>
<dbReference type="AlphaFoldDB" id="A0A1I7HGS8"/>
<dbReference type="OrthoDB" id="9813630at2"/>
<keyword evidence="2" id="KW-0223">Dioxygenase</keyword>
<keyword evidence="2" id="KW-0560">Oxidoreductase</keyword>
<dbReference type="STRING" id="1224947.SAMN05216480_10956"/>
<proteinExistence type="predicted"/>
<evidence type="ECO:0000313" key="3">
    <source>
        <dbReference type="Proteomes" id="UP000199138"/>
    </source>
</evidence>